<organism evidence="2 3">
    <name type="scientific">Frondihabitans cladoniiphilus</name>
    <dbReference type="NCBI Taxonomy" id="715785"/>
    <lineage>
        <taxon>Bacteria</taxon>
        <taxon>Bacillati</taxon>
        <taxon>Actinomycetota</taxon>
        <taxon>Actinomycetes</taxon>
        <taxon>Micrococcales</taxon>
        <taxon>Microbacteriaceae</taxon>
        <taxon>Frondihabitans</taxon>
    </lineage>
</organism>
<dbReference type="PANTHER" id="PTHR43689:SF8">
    <property type="entry name" value="ALPHA_BETA-HYDROLASES SUPERFAMILY PROTEIN"/>
    <property type="match status" value="1"/>
</dbReference>
<evidence type="ECO:0000313" key="2">
    <source>
        <dbReference type="EMBL" id="GAA4682913.1"/>
    </source>
</evidence>
<name>A0ABP8W6N7_9MICO</name>
<accession>A0ABP8W6N7</accession>
<proteinExistence type="predicted"/>
<dbReference type="InterPro" id="IPR029058">
    <property type="entry name" value="AB_hydrolase_fold"/>
</dbReference>
<reference evidence="3" key="1">
    <citation type="journal article" date="2019" name="Int. J. Syst. Evol. Microbiol.">
        <title>The Global Catalogue of Microorganisms (GCM) 10K type strain sequencing project: providing services to taxonomists for standard genome sequencing and annotation.</title>
        <authorList>
            <consortium name="The Broad Institute Genomics Platform"/>
            <consortium name="The Broad Institute Genome Sequencing Center for Infectious Disease"/>
            <person name="Wu L."/>
            <person name="Ma J."/>
        </authorList>
    </citation>
    <scope>NUCLEOTIDE SEQUENCE [LARGE SCALE GENOMIC DNA]</scope>
    <source>
        <strain evidence="3">JCM 18956</strain>
    </source>
</reference>
<dbReference type="Proteomes" id="UP001501295">
    <property type="component" value="Unassembled WGS sequence"/>
</dbReference>
<dbReference type="Pfam" id="PF12697">
    <property type="entry name" value="Abhydrolase_6"/>
    <property type="match status" value="1"/>
</dbReference>
<dbReference type="InterPro" id="IPR000073">
    <property type="entry name" value="AB_hydrolase_1"/>
</dbReference>
<dbReference type="SUPFAM" id="SSF53474">
    <property type="entry name" value="alpha/beta-Hydrolases"/>
    <property type="match status" value="1"/>
</dbReference>
<dbReference type="EMBL" id="BAABLM010000009">
    <property type="protein sequence ID" value="GAA4682913.1"/>
    <property type="molecule type" value="Genomic_DNA"/>
</dbReference>
<gene>
    <name evidence="2" type="ORF">GCM10025780_30660</name>
</gene>
<protein>
    <recommendedName>
        <fullName evidence="1">AB hydrolase-1 domain-containing protein</fullName>
    </recommendedName>
</protein>
<keyword evidence="3" id="KW-1185">Reference proteome</keyword>
<feature type="domain" description="AB hydrolase-1" evidence="1">
    <location>
        <begin position="37"/>
        <end position="239"/>
    </location>
</feature>
<dbReference type="Gene3D" id="3.40.50.1820">
    <property type="entry name" value="alpha/beta hydrolase"/>
    <property type="match status" value="1"/>
</dbReference>
<evidence type="ECO:0000313" key="3">
    <source>
        <dbReference type="Proteomes" id="UP001501295"/>
    </source>
</evidence>
<comment type="caution">
    <text evidence="2">The sequence shown here is derived from an EMBL/GenBank/DDBJ whole genome shotgun (WGS) entry which is preliminary data.</text>
</comment>
<sequence>MGTANPDATPVTLEHRGQLLRGTEYQPGTGTQVSPSVLLVHGFSDSSVGPQRLFVQMARQLVSRGAVVRLYDRLGQGLSDGEFEDITLRDEIEQVSRMIEAFARDSGGAIHVIAHSLGAVESAIAAARHPALVASLTLWSPAGVVVDDITVKNEIQGQSLTSVAANGGFDFGGMWLGQAFIDDVRNNLDVYQEASGYPGPVRVLHGTKDRIVPTEYGRRYADLLPDATFIAVPGADHAWSRVTWREELLRHLVAHLMLPEPQPL</sequence>
<dbReference type="RefSeq" id="WP_345376801.1">
    <property type="nucleotide sequence ID" value="NZ_BAABLM010000009.1"/>
</dbReference>
<dbReference type="PANTHER" id="PTHR43689">
    <property type="entry name" value="HYDROLASE"/>
    <property type="match status" value="1"/>
</dbReference>
<evidence type="ECO:0000259" key="1">
    <source>
        <dbReference type="Pfam" id="PF12697"/>
    </source>
</evidence>